<dbReference type="Proteomes" id="UP000245618">
    <property type="component" value="Unassembled WGS sequence"/>
</dbReference>
<dbReference type="OrthoDB" id="838103at2"/>
<protein>
    <recommendedName>
        <fullName evidence="4">Outer membrane protein beta-barrel domain-containing protein</fullName>
    </recommendedName>
</protein>
<comment type="caution">
    <text evidence="2">The sequence shown here is derived from an EMBL/GenBank/DDBJ whole genome shotgun (WGS) entry which is preliminary data.</text>
</comment>
<organism evidence="2 3">
    <name type="scientific">Flavobacterium laiguense</name>
    <dbReference type="NCBI Taxonomy" id="2169409"/>
    <lineage>
        <taxon>Bacteria</taxon>
        <taxon>Pseudomonadati</taxon>
        <taxon>Bacteroidota</taxon>
        <taxon>Flavobacteriia</taxon>
        <taxon>Flavobacteriales</taxon>
        <taxon>Flavobacteriaceae</taxon>
        <taxon>Flavobacterium</taxon>
    </lineage>
</organism>
<reference evidence="2 3" key="1">
    <citation type="submission" date="2018-04" db="EMBL/GenBank/DDBJ databases">
        <title>Flavobacterium sp. nov., isolated from glacier ice.</title>
        <authorList>
            <person name="Liu Q."/>
            <person name="Xin Y.-H."/>
        </authorList>
    </citation>
    <scope>NUCLEOTIDE SEQUENCE [LARGE SCALE GENOMIC DNA]</scope>
    <source>
        <strain evidence="2 3">LB2P30</strain>
    </source>
</reference>
<keyword evidence="1" id="KW-0732">Signal</keyword>
<dbReference type="Gene3D" id="2.40.160.20">
    <property type="match status" value="1"/>
</dbReference>
<accession>A0A2U1K3T0</accession>
<dbReference type="RefSeq" id="WP_116760106.1">
    <property type="nucleotide sequence ID" value="NZ_QCZH01000001.1"/>
</dbReference>
<dbReference type="InterPro" id="IPR011250">
    <property type="entry name" value="OMP/PagP_B-barrel"/>
</dbReference>
<feature type="signal peptide" evidence="1">
    <location>
        <begin position="1"/>
        <end position="19"/>
    </location>
</feature>
<feature type="chain" id="PRO_5015426413" description="Outer membrane protein beta-barrel domain-containing protein" evidence="1">
    <location>
        <begin position="20"/>
        <end position="202"/>
    </location>
</feature>
<evidence type="ECO:0000256" key="1">
    <source>
        <dbReference type="SAM" id="SignalP"/>
    </source>
</evidence>
<evidence type="ECO:0000313" key="3">
    <source>
        <dbReference type="Proteomes" id="UP000245618"/>
    </source>
</evidence>
<evidence type="ECO:0000313" key="2">
    <source>
        <dbReference type="EMBL" id="PWA11633.1"/>
    </source>
</evidence>
<dbReference type="EMBL" id="QCZH01000001">
    <property type="protein sequence ID" value="PWA11633.1"/>
    <property type="molecule type" value="Genomic_DNA"/>
</dbReference>
<keyword evidence="3" id="KW-1185">Reference proteome</keyword>
<sequence length="202" mass="21627">MKNLSLIAISFLFSVGVMAQDRGSVVLDVIGSYTFSDKVNFDYGSVKLGDGLMYGGALQFFPQKSSSIEVKYLRINNTISYDVPGTISDSSGSGAVTYVLIGGNRYFDNGKNAVPFVGGSIGMGMVKTPTGYEDRNFAWELKGGVKIKTASIVSVSLQASLQSMIAESGTDVYWGYYGPVAVADYAYSYQFGLGAVIGFNFK</sequence>
<evidence type="ECO:0008006" key="4">
    <source>
        <dbReference type="Google" id="ProtNLM"/>
    </source>
</evidence>
<name>A0A2U1K3T0_9FLAO</name>
<proteinExistence type="predicted"/>
<gene>
    <name evidence="2" type="ORF">DB891_02165</name>
</gene>
<dbReference type="SUPFAM" id="SSF56925">
    <property type="entry name" value="OMPA-like"/>
    <property type="match status" value="1"/>
</dbReference>
<dbReference type="AlphaFoldDB" id="A0A2U1K3T0"/>